<keyword evidence="3" id="KW-1185">Reference proteome</keyword>
<dbReference type="Proteomes" id="UP000573729">
    <property type="component" value="Unassembled WGS sequence"/>
</dbReference>
<dbReference type="InterPro" id="IPR003018">
    <property type="entry name" value="GAF"/>
</dbReference>
<evidence type="ECO:0000259" key="1">
    <source>
        <dbReference type="Pfam" id="PF01590"/>
    </source>
</evidence>
<dbReference type="AlphaFoldDB" id="A0A7W7BMT8"/>
<feature type="domain" description="GAF" evidence="1">
    <location>
        <begin position="126"/>
        <end position="222"/>
    </location>
</feature>
<name>A0A7W7BMT8_9MICO</name>
<comment type="caution">
    <text evidence="2">The sequence shown here is derived from an EMBL/GenBank/DDBJ whole genome shotgun (WGS) entry which is preliminary data.</text>
</comment>
<dbReference type="Pfam" id="PF01590">
    <property type="entry name" value="GAF"/>
    <property type="match status" value="1"/>
</dbReference>
<evidence type="ECO:0000313" key="2">
    <source>
        <dbReference type="EMBL" id="MBB4665548.1"/>
    </source>
</evidence>
<gene>
    <name evidence="2" type="ORF">BKA24_000257</name>
</gene>
<reference evidence="2 3" key="1">
    <citation type="submission" date="2020-08" db="EMBL/GenBank/DDBJ databases">
        <title>Sequencing the genomes of 1000 actinobacteria strains.</title>
        <authorList>
            <person name="Klenk H.-P."/>
        </authorList>
    </citation>
    <scope>NUCLEOTIDE SEQUENCE [LARGE SCALE GENOMIC DNA]</scope>
    <source>
        <strain evidence="2 3">DSM 24947</strain>
    </source>
</reference>
<sequence>MIGAAVPSPWSTYTEVAPDTSRLLVERAHDELLAGNLGDRRLGDVRALVRDSWRRSLASSVGAESLPRLDLTADELEDYRRAHPLAGVMQMVRSLLLPGSAEDSGVVVAVGDASGRLLWVEGDRGVRSLTGDMGFVAGSNWSEAEVGTSAPGTALALDRAVQIRQAEHFNRYVQPWSCTAAPVHDPETRRLLGVIDVTGGPEAVTPQAQLLVDATARAIESELLVGRLRSRAEAPRRRAPRAATVRHATLRVLGRDRALLETEGDAAASVLELSARHAEILLMLASHREGLSAEALADLVYGEPAVETLRPEMVRLRRVLEKQAPQLVPLSRPYRLPAELETDVQHVVSLLDRGAHRVALAAYTGPVLPDSVAPGVEELRASVRATLRESMIGEAGVEALLAYADSADGREDAEVLGLCLRMLPPRSPRRPGLVARLEALGAETTT</sequence>
<accession>A0A7W7BMT8</accession>
<organism evidence="2 3">
    <name type="scientific">Microbacterium marinum</name>
    <dbReference type="NCBI Taxonomy" id="421115"/>
    <lineage>
        <taxon>Bacteria</taxon>
        <taxon>Bacillati</taxon>
        <taxon>Actinomycetota</taxon>
        <taxon>Actinomycetes</taxon>
        <taxon>Micrococcales</taxon>
        <taxon>Microbacteriaceae</taxon>
        <taxon>Microbacterium</taxon>
    </lineage>
</organism>
<proteinExistence type="predicted"/>
<evidence type="ECO:0000313" key="3">
    <source>
        <dbReference type="Proteomes" id="UP000573729"/>
    </source>
</evidence>
<dbReference type="EMBL" id="JACHMD010000001">
    <property type="protein sequence ID" value="MBB4665548.1"/>
    <property type="molecule type" value="Genomic_DNA"/>
</dbReference>
<protein>
    <submittedName>
        <fullName evidence="2">Transcriptional regulator of acetoin/glycerol metabolism</fullName>
    </submittedName>
</protein>
<dbReference type="InterPro" id="IPR029016">
    <property type="entry name" value="GAF-like_dom_sf"/>
</dbReference>
<dbReference type="Gene3D" id="3.30.450.40">
    <property type="match status" value="1"/>
</dbReference>